<protein>
    <recommendedName>
        <fullName evidence="5">Tubulin--tyrosine ligase-like protein 9</fullName>
    </recommendedName>
</protein>
<feature type="region of interest" description="Disordered" evidence="6">
    <location>
        <begin position="1"/>
        <end position="21"/>
    </location>
</feature>
<feature type="region of interest" description="Disordered" evidence="6">
    <location>
        <begin position="408"/>
        <end position="462"/>
    </location>
</feature>
<evidence type="ECO:0000256" key="6">
    <source>
        <dbReference type="SAM" id="MobiDB-lite"/>
    </source>
</evidence>
<dbReference type="EMBL" id="BLQM01000062">
    <property type="protein sequence ID" value="GMH58123.1"/>
    <property type="molecule type" value="Genomic_DNA"/>
</dbReference>
<comment type="caution">
    <text evidence="7">The sequence shown here is derived from an EMBL/GenBank/DDBJ whole genome shotgun (WGS) entry which is preliminary data.</text>
</comment>
<gene>
    <name evidence="7" type="ORF">TL16_g02542</name>
</gene>
<dbReference type="PANTHER" id="PTHR12241">
    <property type="entry name" value="TUBULIN POLYGLUTAMYLASE"/>
    <property type="match status" value="1"/>
</dbReference>
<evidence type="ECO:0000313" key="7">
    <source>
        <dbReference type="EMBL" id="GMH58123.1"/>
    </source>
</evidence>
<name>A0A9W7E113_9STRA</name>
<dbReference type="GO" id="GO:0070740">
    <property type="term" value="F:tubulin-glutamic acid ligase activity"/>
    <property type="evidence" value="ECO:0007669"/>
    <property type="project" value="TreeGrafter"/>
</dbReference>
<comment type="similarity">
    <text evidence="1">Belongs to the tubulin--tyrosine ligase family.</text>
</comment>
<dbReference type="GO" id="GO:0000226">
    <property type="term" value="P:microtubule cytoskeleton organization"/>
    <property type="evidence" value="ECO:0007669"/>
    <property type="project" value="TreeGrafter"/>
</dbReference>
<dbReference type="Proteomes" id="UP001162640">
    <property type="component" value="Unassembled WGS sequence"/>
</dbReference>
<dbReference type="Gene3D" id="3.30.470.20">
    <property type="entry name" value="ATP-grasp fold, B domain"/>
    <property type="match status" value="1"/>
</dbReference>
<dbReference type="InterPro" id="IPR004344">
    <property type="entry name" value="TTL/TTLL_fam"/>
</dbReference>
<dbReference type="GO" id="GO:0005524">
    <property type="term" value="F:ATP binding"/>
    <property type="evidence" value="ECO:0007669"/>
    <property type="project" value="UniProtKB-KW"/>
</dbReference>
<keyword evidence="3" id="KW-0547">Nucleotide-binding</keyword>
<dbReference type="PROSITE" id="PS51221">
    <property type="entry name" value="TTL"/>
    <property type="match status" value="1"/>
</dbReference>
<reference evidence="8" key="1">
    <citation type="journal article" date="2023" name="Commun. Biol.">
        <title>Genome analysis of Parmales, the sister group of diatoms, reveals the evolutionary specialization of diatoms from phago-mixotrophs to photoautotrophs.</title>
        <authorList>
            <person name="Ban H."/>
            <person name="Sato S."/>
            <person name="Yoshikawa S."/>
            <person name="Yamada K."/>
            <person name="Nakamura Y."/>
            <person name="Ichinomiya M."/>
            <person name="Sato N."/>
            <person name="Blanc-Mathieu R."/>
            <person name="Endo H."/>
            <person name="Kuwata A."/>
            <person name="Ogata H."/>
        </authorList>
    </citation>
    <scope>NUCLEOTIDE SEQUENCE [LARGE SCALE GENOMIC DNA]</scope>
</reference>
<keyword evidence="4" id="KW-0067">ATP-binding</keyword>
<organism evidence="7 8">
    <name type="scientific">Triparma laevis f. inornata</name>
    <dbReference type="NCBI Taxonomy" id="1714386"/>
    <lineage>
        <taxon>Eukaryota</taxon>
        <taxon>Sar</taxon>
        <taxon>Stramenopiles</taxon>
        <taxon>Ochrophyta</taxon>
        <taxon>Bolidophyceae</taxon>
        <taxon>Parmales</taxon>
        <taxon>Triparmaceae</taxon>
        <taxon>Triparma</taxon>
    </lineage>
</organism>
<feature type="compositionally biased region" description="Basic and acidic residues" evidence="6">
    <location>
        <begin position="423"/>
        <end position="435"/>
    </location>
</feature>
<dbReference type="Pfam" id="PF03133">
    <property type="entry name" value="TTL"/>
    <property type="match status" value="1"/>
</dbReference>
<evidence type="ECO:0000256" key="2">
    <source>
        <dbReference type="ARBA" id="ARBA00022598"/>
    </source>
</evidence>
<dbReference type="SUPFAM" id="SSF56059">
    <property type="entry name" value="Glutathione synthetase ATP-binding domain-like"/>
    <property type="match status" value="1"/>
</dbReference>
<proteinExistence type="inferred from homology"/>
<sequence>MSKPPTSSSAPQQNKPSSASSTRVFYFRTTFRNAIYEALKRRGWKETDGDNWDLHWTEREWMSEVFDSIHLSPTQRVNHFRNQRELCRKDLMVKNLKRHKRQLQKEQNAEADAYSFWPLTYVLPGDYALFVEEYKRYPTSFWIMKPVGRAQGKGIFLFKQLKEIAKWKSDSRYNAENKDAETYVVQRYISNPYLVAGRKFDIRLYALVTSYNPLTVWLHRSGFCRFSSTRYSNDAKTMQDTTMHLTNVAIQKKSETYDSETGGKWSLRDLKLYLMSRYGVAVTDRLFYDMEMTILRCLFSVQNIMMNDKHCFELYGFDLIFDDSFKVYVIEVNASPSMSANTKEDMDLKVGLLSNAFDIVDLEGKLQGNETRVGGFDLVHKGIPIKPNSTSQYTTNLGCDIPDDIVRSTEKSVGSTTNGGTPKADDEMGKRDRSGSKVGITGRPAFGAGGRSDSRSGRKTST</sequence>
<evidence type="ECO:0000256" key="1">
    <source>
        <dbReference type="ARBA" id="ARBA00006820"/>
    </source>
</evidence>
<dbReference type="GO" id="GO:0036064">
    <property type="term" value="C:ciliary basal body"/>
    <property type="evidence" value="ECO:0007669"/>
    <property type="project" value="TreeGrafter"/>
</dbReference>
<feature type="compositionally biased region" description="Polar residues" evidence="6">
    <location>
        <begin position="411"/>
        <end position="420"/>
    </location>
</feature>
<dbReference type="GO" id="GO:0015631">
    <property type="term" value="F:tubulin binding"/>
    <property type="evidence" value="ECO:0007669"/>
    <property type="project" value="TreeGrafter"/>
</dbReference>
<evidence type="ECO:0000313" key="8">
    <source>
        <dbReference type="Proteomes" id="UP001162640"/>
    </source>
</evidence>
<evidence type="ECO:0000256" key="5">
    <source>
        <dbReference type="ARBA" id="ARBA00030445"/>
    </source>
</evidence>
<dbReference type="PANTHER" id="PTHR12241:SF39">
    <property type="entry name" value="TUBULIN POLYGLUTAMYLASE TTLL9-RELATED"/>
    <property type="match status" value="1"/>
</dbReference>
<keyword evidence="2" id="KW-0436">Ligase</keyword>
<evidence type="ECO:0000256" key="4">
    <source>
        <dbReference type="ARBA" id="ARBA00022840"/>
    </source>
</evidence>
<evidence type="ECO:0000256" key="3">
    <source>
        <dbReference type="ARBA" id="ARBA00022741"/>
    </source>
</evidence>
<accession>A0A9W7E113</accession>
<dbReference type="AlphaFoldDB" id="A0A9W7E113"/>